<keyword evidence="7" id="KW-0862">Zinc</keyword>
<protein>
    <recommendedName>
        <fullName evidence="3">RING-type E3 ubiquitin transferase</fullName>
        <ecNumber evidence="3">2.3.2.27</ecNumber>
    </recommendedName>
</protein>
<keyword evidence="4" id="KW-0808">Transferase</keyword>
<evidence type="ECO:0000256" key="4">
    <source>
        <dbReference type="ARBA" id="ARBA00022679"/>
    </source>
</evidence>
<name>A0AAD3D6G8_9STRA</name>
<evidence type="ECO:0000256" key="9">
    <source>
        <dbReference type="SAM" id="MobiDB-lite"/>
    </source>
</evidence>
<sequence length="737" mass="84518">MRKSLSAVEKRDISNLLIKIQMQIECPICLQVLEDTHTAPSCQHRFCKACIQESLRKCSNSCPQCRSNIPTKRSLRADYAFHALVQSLTPIVEEMDLDSSEQQNLEKNLKDMYQDLKNIKWNFLCSCCEEPLKTCLVSSECNHRFCQECFRKNCTDEQQTSECPSCSHSVKTSFVRDKQYDELASSIEQLITCMEIELKVSDKLQLKSVEKASASLYKENHKKEVIHKVSSIDAKPIQSNSMSIVKEAKYKIGTKFIRPTDKNYGRIVGYDGKFYQVYYKDTSCDALTEDAISRMKFIHHKRPRKMKKMTNDCMEPRCPQCSKLYSADSTQVKSGRTPIQSQNCSHLICFDCLQAIRIRDSTVKQKNLRNTVDCPFCHKAKAFNAVDPTVCIPMCQMAAMYYQMKYKEQLFTNGNKGRKRETPQLTFDRKRSKSCVDDRKDSNKDKMHINIKEESIKCPYCKICKEKDKFSSRQLERKESGKKKFQCRRCEDKDRIQQKFGPGFDKFSTTVYIKKGGSTPKFLTTILPFSDGINGRPLKRDIRLPSNLLIDGYTREDYGRFANGDAEQEKLWMKSFLWSNNSEKLNEILKFLKSQEKSAYGTFILPDNTDGFFVIPFDQPDSMSKGVFCCKYVLGLGVFSDESEGCEQQPKVNETETSTLRSLLIAESKLSHSLEMVPQGSVTAAKKVSFPSSPAVSRGPSDWFRQKIVIEEISDDDSENSEKDEKPDMTQSAAFDV</sequence>
<dbReference type="AlphaFoldDB" id="A0AAD3D6G8"/>
<keyword evidence="12" id="KW-1185">Reference proteome</keyword>
<reference evidence="11 12" key="1">
    <citation type="journal article" date="2021" name="Sci. Rep.">
        <title>The genome of the diatom Chaetoceros tenuissimus carries an ancient integrated fragment of an extant virus.</title>
        <authorList>
            <person name="Hongo Y."/>
            <person name="Kimura K."/>
            <person name="Takaki Y."/>
            <person name="Yoshida Y."/>
            <person name="Baba S."/>
            <person name="Kobayashi G."/>
            <person name="Nagasaki K."/>
            <person name="Hano T."/>
            <person name="Tomaru Y."/>
        </authorList>
    </citation>
    <scope>NUCLEOTIDE SEQUENCE [LARGE SCALE GENOMIC DNA]</scope>
    <source>
        <strain evidence="11 12">NIES-3715</strain>
    </source>
</reference>
<feature type="domain" description="RING-type" evidence="10">
    <location>
        <begin position="125"/>
        <end position="167"/>
    </location>
</feature>
<gene>
    <name evidence="11" type="ORF">CTEN210_13370</name>
</gene>
<dbReference type="GO" id="GO:0031519">
    <property type="term" value="C:PcG protein complex"/>
    <property type="evidence" value="ECO:0007669"/>
    <property type="project" value="TreeGrafter"/>
</dbReference>
<evidence type="ECO:0000256" key="1">
    <source>
        <dbReference type="ARBA" id="ARBA00000900"/>
    </source>
</evidence>
<dbReference type="SUPFAM" id="SSF57850">
    <property type="entry name" value="RING/U-box"/>
    <property type="match status" value="2"/>
</dbReference>
<dbReference type="PANTHER" id="PTHR46076:SF3">
    <property type="entry name" value="E3 UBIQUITIN-PROTEIN LIGASE RING1"/>
    <property type="match status" value="1"/>
</dbReference>
<evidence type="ECO:0000256" key="3">
    <source>
        <dbReference type="ARBA" id="ARBA00012483"/>
    </source>
</evidence>
<evidence type="ECO:0000256" key="2">
    <source>
        <dbReference type="ARBA" id="ARBA00004906"/>
    </source>
</evidence>
<dbReference type="Proteomes" id="UP001054902">
    <property type="component" value="Unassembled WGS sequence"/>
</dbReference>
<evidence type="ECO:0000256" key="8">
    <source>
        <dbReference type="PROSITE-ProRule" id="PRU00175"/>
    </source>
</evidence>
<dbReference type="SMART" id="SM00184">
    <property type="entry name" value="RING"/>
    <property type="match status" value="3"/>
</dbReference>
<dbReference type="GO" id="GO:0061630">
    <property type="term" value="F:ubiquitin protein ligase activity"/>
    <property type="evidence" value="ECO:0007669"/>
    <property type="project" value="UniProtKB-EC"/>
</dbReference>
<dbReference type="Pfam" id="PF13923">
    <property type="entry name" value="zf-C3HC4_2"/>
    <property type="match status" value="1"/>
</dbReference>
<dbReference type="GO" id="GO:0003682">
    <property type="term" value="F:chromatin binding"/>
    <property type="evidence" value="ECO:0007669"/>
    <property type="project" value="TreeGrafter"/>
</dbReference>
<dbReference type="EMBL" id="BLLK01000057">
    <property type="protein sequence ID" value="GFH56894.1"/>
    <property type="molecule type" value="Genomic_DNA"/>
</dbReference>
<comment type="caution">
    <text evidence="11">The sequence shown here is derived from an EMBL/GenBank/DDBJ whole genome shotgun (WGS) entry which is preliminary data.</text>
</comment>
<feature type="domain" description="RING-type" evidence="10">
    <location>
        <begin position="26"/>
        <end position="66"/>
    </location>
</feature>
<dbReference type="InterPro" id="IPR043540">
    <property type="entry name" value="RING1/RING2"/>
</dbReference>
<dbReference type="Gene3D" id="3.30.40.10">
    <property type="entry name" value="Zinc/RING finger domain, C3HC4 (zinc finger)"/>
    <property type="match status" value="2"/>
</dbReference>
<dbReference type="Pfam" id="PF13445">
    <property type="entry name" value="zf-RING_UBOX"/>
    <property type="match status" value="1"/>
</dbReference>
<dbReference type="GO" id="GO:0000151">
    <property type="term" value="C:ubiquitin ligase complex"/>
    <property type="evidence" value="ECO:0007669"/>
    <property type="project" value="InterPro"/>
</dbReference>
<proteinExistence type="predicted"/>
<accession>A0AAD3D6G8</accession>
<feature type="region of interest" description="Disordered" evidence="9">
    <location>
        <begin position="414"/>
        <end position="441"/>
    </location>
</feature>
<keyword evidence="6 8" id="KW-0863">Zinc-finger</keyword>
<feature type="region of interest" description="Disordered" evidence="9">
    <location>
        <begin position="713"/>
        <end position="737"/>
    </location>
</feature>
<evidence type="ECO:0000256" key="7">
    <source>
        <dbReference type="ARBA" id="ARBA00022833"/>
    </source>
</evidence>
<evidence type="ECO:0000256" key="5">
    <source>
        <dbReference type="ARBA" id="ARBA00022723"/>
    </source>
</evidence>
<evidence type="ECO:0000256" key="6">
    <source>
        <dbReference type="ARBA" id="ARBA00022771"/>
    </source>
</evidence>
<evidence type="ECO:0000313" key="11">
    <source>
        <dbReference type="EMBL" id="GFH56894.1"/>
    </source>
</evidence>
<dbReference type="EC" id="2.3.2.27" evidence="3"/>
<dbReference type="InterPro" id="IPR027370">
    <property type="entry name" value="Znf-RING_euk"/>
</dbReference>
<keyword evidence="5" id="KW-0479">Metal-binding</keyword>
<dbReference type="PROSITE" id="PS50089">
    <property type="entry name" value="ZF_RING_2"/>
    <property type="match status" value="3"/>
</dbReference>
<dbReference type="InterPro" id="IPR013083">
    <property type="entry name" value="Znf_RING/FYVE/PHD"/>
</dbReference>
<dbReference type="InterPro" id="IPR017907">
    <property type="entry name" value="Znf_RING_CS"/>
</dbReference>
<dbReference type="GO" id="GO:0008270">
    <property type="term" value="F:zinc ion binding"/>
    <property type="evidence" value="ECO:0007669"/>
    <property type="project" value="UniProtKB-KW"/>
</dbReference>
<dbReference type="PANTHER" id="PTHR46076">
    <property type="entry name" value="E3 UBIQUITIN-PROTEIN LIGASE RING1 / RING 2 FAMILY MEMBER"/>
    <property type="match status" value="1"/>
</dbReference>
<comment type="catalytic activity">
    <reaction evidence="1">
        <text>S-ubiquitinyl-[E2 ubiquitin-conjugating enzyme]-L-cysteine + [acceptor protein]-L-lysine = [E2 ubiquitin-conjugating enzyme]-L-cysteine + N(6)-ubiquitinyl-[acceptor protein]-L-lysine.</text>
        <dbReference type="EC" id="2.3.2.27"/>
    </reaction>
</comment>
<dbReference type="PROSITE" id="PS00518">
    <property type="entry name" value="ZF_RING_1"/>
    <property type="match status" value="2"/>
</dbReference>
<organism evidence="11 12">
    <name type="scientific">Chaetoceros tenuissimus</name>
    <dbReference type="NCBI Taxonomy" id="426638"/>
    <lineage>
        <taxon>Eukaryota</taxon>
        <taxon>Sar</taxon>
        <taxon>Stramenopiles</taxon>
        <taxon>Ochrophyta</taxon>
        <taxon>Bacillariophyta</taxon>
        <taxon>Coscinodiscophyceae</taxon>
        <taxon>Chaetocerotophycidae</taxon>
        <taxon>Chaetocerotales</taxon>
        <taxon>Chaetocerotaceae</taxon>
        <taxon>Chaetoceros</taxon>
    </lineage>
</organism>
<dbReference type="InterPro" id="IPR001841">
    <property type="entry name" value="Znf_RING"/>
</dbReference>
<evidence type="ECO:0000259" key="10">
    <source>
        <dbReference type="PROSITE" id="PS50089"/>
    </source>
</evidence>
<feature type="domain" description="RING-type" evidence="10">
    <location>
        <begin position="318"/>
        <end position="378"/>
    </location>
</feature>
<comment type="pathway">
    <text evidence="2">Protein modification; protein ubiquitination.</text>
</comment>
<evidence type="ECO:0000313" key="12">
    <source>
        <dbReference type="Proteomes" id="UP001054902"/>
    </source>
</evidence>